<gene>
    <name evidence="3" type="ORF">Q8A67_017263</name>
</gene>
<dbReference type="Proteomes" id="UP001187343">
    <property type="component" value="Unassembled WGS sequence"/>
</dbReference>
<evidence type="ECO:0000313" key="4">
    <source>
        <dbReference type="Proteomes" id="UP001187343"/>
    </source>
</evidence>
<feature type="chain" id="PRO_5041656454" evidence="2">
    <location>
        <begin position="22"/>
        <end position="120"/>
    </location>
</feature>
<evidence type="ECO:0000256" key="1">
    <source>
        <dbReference type="SAM" id="MobiDB-lite"/>
    </source>
</evidence>
<evidence type="ECO:0000256" key="2">
    <source>
        <dbReference type="SAM" id="SignalP"/>
    </source>
</evidence>
<reference evidence="3" key="1">
    <citation type="submission" date="2023-08" db="EMBL/GenBank/DDBJ databases">
        <title>Chromosome-level Genome Assembly of mud carp (Cirrhinus molitorella).</title>
        <authorList>
            <person name="Liu H."/>
        </authorList>
    </citation>
    <scope>NUCLEOTIDE SEQUENCE</scope>
    <source>
        <strain evidence="3">Prfri</strain>
        <tissue evidence="3">Muscle</tissue>
    </source>
</reference>
<sequence length="120" mass="13196">MLGLAPSVLIKMLLTNLLTHGEKNGARILKKCSRQPPGCDQNVFLHFSGLSGIPADDVGRSICSGEMLVSPEPSFVYSKENASGRRSIKRQRQLRMPQCSTDLQTPSTQAKLAGKWTKHF</sequence>
<name>A0AA88PEF7_9TELE</name>
<keyword evidence="2" id="KW-0732">Signal</keyword>
<organism evidence="3 4">
    <name type="scientific">Cirrhinus molitorella</name>
    <name type="common">mud carp</name>
    <dbReference type="NCBI Taxonomy" id="172907"/>
    <lineage>
        <taxon>Eukaryota</taxon>
        <taxon>Metazoa</taxon>
        <taxon>Chordata</taxon>
        <taxon>Craniata</taxon>
        <taxon>Vertebrata</taxon>
        <taxon>Euteleostomi</taxon>
        <taxon>Actinopterygii</taxon>
        <taxon>Neopterygii</taxon>
        <taxon>Teleostei</taxon>
        <taxon>Ostariophysi</taxon>
        <taxon>Cypriniformes</taxon>
        <taxon>Cyprinidae</taxon>
        <taxon>Labeoninae</taxon>
        <taxon>Labeonini</taxon>
        <taxon>Cirrhinus</taxon>
    </lineage>
</organism>
<dbReference type="AlphaFoldDB" id="A0AA88PEF7"/>
<proteinExistence type="predicted"/>
<feature type="region of interest" description="Disordered" evidence="1">
    <location>
        <begin position="80"/>
        <end position="107"/>
    </location>
</feature>
<accession>A0AA88PEF7</accession>
<keyword evidence="4" id="KW-1185">Reference proteome</keyword>
<feature type="compositionally biased region" description="Polar residues" evidence="1">
    <location>
        <begin position="98"/>
        <end position="107"/>
    </location>
</feature>
<dbReference type="EMBL" id="JAUYZG010000017">
    <property type="protein sequence ID" value="KAK2883626.1"/>
    <property type="molecule type" value="Genomic_DNA"/>
</dbReference>
<feature type="signal peptide" evidence="2">
    <location>
        <begin position="1"/>
        <end position="21"/>
    </location>
</feature>
<protein>
    <submittedName>
        <fullName evidence="3">Uncharacterized protein</fullName>
    </submittedName>
</protein>
<evidence type="ECO:0000313" key="3">
    <source>
        <dbReference type="EMBL" id="KAK2883626.1"/>
    </source>
</evidence>
<comment type="caution">
    <text evidence="3">The sequence shown here is derived from an EMBL/GenBank/DDBJ whole genome shotgun (WGS) entry which is preliminary data.</text>
</comment>